<dbReference type="FunCoup" id="A7EI45">
    <property type="interactions" value="1454"/>
</dbReference>
<dbReference type="HAMAP" id="MF_00518">
    <property type="entry name" value="Deacylase_Dtd"/>
    <property type="match status" value="1"/>
</dbReference>
<dbReference type="AlphaFoldDB" id="A7EI45"/>
<evidence type="ECO:0000256" key="6">
    <source>
        <dbReference type="RuleBase" id="RU003470"/>
    </source>
</evidence>
<dbReference type="GO" id="GO:0051500">
    <property type="term" value="F:D-tyrosyl-tRNA(Tyr) deacylase activity"/>
    <property type="evidence" value="ECO:0000318"/>
    <property type="project" value="GO_Central"/>
</dbReference>
<dbReference type="NCBIfam" id="TIGR00256">
    <property type="entry name" value="D-aminoacyl-tRNA deacylase"/>
    <property type="match status" value="1"/>
</dbReference>
<evidence type="ECO:0000256" key="4">
    <source>
        <dbReference type="ARBA" id="ARBA00047676"/>
    </source>
</evidence>
<dbReference type="STRING" id="665079.A7EI45"/>
<dbReference type="GeneID" id="5489604"/>
<dbReference type="InterPro" id="IPR023509">
    <property type="entry name" value="DTD-like_sf"/>
</dbReference>
<dbReference type="EC" id="3.1.1.96" evidence="2 6"/>
<accession>A7EI45</accession>
<dbReference type="InParanoid" id="A7EI45"/>
<dbReference type="PANTHER" id="PTHR10472:SF5">
    <property type="entry name" value="D-AMINOACYL-TRNA DEACYLASE 1"/>
    <property type="match status" value="1"/>
</dbReference>
<proteinExistence type="inferred from homology"/>
<dbReference type="RefSeq" id="XP_001593560.1">
    <property type="nucleotide sequence ID" value="XM_001593510.1"/>
</dbReference>
<dbReference type="FunFam" id="3.50.80.10:FF:000001">
    <property type="entry name" value="D-aminoacyl-tRNA deacylase"/>
    <property type="match status" value="1"/>
</dbReference>
<dbReference type="EMBL" id="CH476626">
    <property type="protein sequence ID" value="EDO02511.1"/>
    <property type="molecule type" value="Genomic_DNA"/>
</dbReference>
<dbReference type="SUPFAM" id="SSF69500">
    <property type="entry name" value="DTD-like"/>
    <property type="match status" value="1"/>
</dbReference>
<gene>
    <name evidence="7" type="ORF">SS1G_04987</name>
</gene>
<dbReference type="PANTHER" id="PTHR10472">
    <property type="entry name" value="D-TYROSYL-TRNA TYR DEACYLASE"/>
    <property type="match status" value="1"/>
</dbReference>
<dbReference type="Gene3D" id="3.50.80.10">
    <property type="entry name" value="D-tyrosyl-tRNA(Tyr) deacylase"/>
    <property type="match status" value="1"/>
</dbReference>
<dbReference type="eggNOG" id="KOG3323">
    <property type="taxonomic scope" value="Eukaryota"/>
</dbReference>
<dbReference type="GO" id="GO:0006399">
    <property type="term" value="P:tRNA metabolic process"/>
    <property type="evidence" value="ECO:0000318"/>
    <property type="project" value="GO_Central"/>
</dbReference>
<name>A7EI45_SCLS1</name>
<dbReference type="GO" id="GO:0005737">
    <property type="term" value="C:cytoplasm"/>
    <property type="evidence" value="ECO:0000318"/>
    <property type="project" value="GO_Central"/>
</dbReference>
<evidence type="ECO:0000256" key="3">
    <source>
        <dbReference type="ARBA" id="ARBA00020007"/>
    </source>
</evidence>
<dbReference type="OMA" id="VFGADMK"/>
<dbReference type="KEGG" id="ssl:SS1G_04987"/>
<keyword evidence="6" id="KW-0694">RNA-binding</keyword>
<dbReference type="Pfam" id="PF02580">
    <property type="entry name" value="Tyr_Deacylase"/>
    <property type="match status" value="1"/>
</dbReference>
<evidence type="ECO:0000313" key="8">
    <source>
        <dbReference type="Proteomes" id="UP000001312"/>
    </source>
</evidence>
<comment type="similarity">
    <text evidence="1 6">Belongs to the DTD family.</text>
</comment>
<organism evidence="7 8">
    <name type="scientific">Sclerotinia sclerotiorum (strain ATCC 18683 / 1980 / Ss-1)</name>
    <name type="common">White mold</name>
    <name type="synonym">Whetzelinia sclerotiorum</name>
    <dbReference type="NCBI Taxonomy" id="665079"/>
    <lineage>
        <taxon>Eukaryota</taxon>
        <taxon>Fungi</taxon>
        <taxon>Dikarya</taxon>
        <taxon>Ascomycota</taxon>
        <taxon>Pezizomycotina</taxon>
        <taxon>Leotiomycetes</taxon>
        <taxon>Helotiales</taxon>
        <taxon>Sclerotiniaceae</taxon>
        <taxon>Sclerotinia</taxon>
    </lineage>
</organism>
<keyword evidence="6" id="KW-0820">tRNA-binding</keyword>
<dbReference type="Proteomes" id="UP000001312">
    <property type="component" value="Unassembled WGS sequence"/>
</dbReference>
<keyword evidence="6" id="KW-0963">Cytoplasm</keyword>
<comment type="catalytic activity">
    <reaction evidence="5">
        <text>a D-aminoacyl-tRNA + H2O = a tRNA + a D-alpha-amino acid + H(+)</text>
        <dbReference type="Rhea" id="RHEA:13953"/>
        <dbReference type="Rhea" id="RHEA-COMP:10123"/>
        <dbReference type="Rhea" id="RHEA-COMP:10124"/>
        <dbReference type="ChEBI" id="CHEBI:15377"/>
        <dbReference type="ChEBI" id="CHEBI:15378"/>
        <dbReference type="ChEBI" id="CHEBI:59871"/>
        <dbReference type="ChEBI" id="CHEBI:78442"/>
        <dbReference type="ChEBI" id="CHEBI:79333"/>
        <dbReference type="EC" id="3.1.1.96"/>
    </reaction>
</comment>
<evidence type="ECO:0000256" key="2">
    <source>
        <dbReference type="ARBA" id="ARBA00013056"/>
    </source>
</evidence>
<keyword evidence="6" id="KW-0378">Hydrolase</keyword>
<evidence type="ECO:0000256" key="5">
    <source>
        <dbReference type="ARBA" id="ARBA00048018"/>
    </source>
</evidence>
<comment type="subcellular location">
    <subcellularLocation>
        <location evidence="6">Cytoplasm</location>
    </subcellularLocation>
</comment>
<protein>
    <recommendedName>
        <fullName evidence="3 6">D-aminoacyl-tRNA deacylase</fullName>
        <ecNumber evidence="2 6">3.1.1.96</ecNumber>
    </recommendedName>
</protein>
<keyword evidence="8" id="KW-1185">Reference proteome</keyword>
<reference evidence="8" key="1">
    <citation type="journal article" date="2011" name="PLoS Genet.">
        <title>Genomic analysis of the necrotrophic fungal pathogens Sclerotinia sclerotiorum and Botrytis cinerea.</title>
        <authorList>
            <person name="Amselem J."/>
            <person name="Cuomo C.A."/>
            <person name="van Kan J.A."/>
            <person name="Viaud M."/>
            <person name="Benito E.P."/>
            <person name="Couloux A."/>
            <person name="Coutinho P.M."/>
            <person name="de Vries R.P."/>
            <person name="Dyer P.S."/>
            <person name="Fillinger S."/>
            <person name="Fournier E."/>
            <person name="Gout L."/>
            <person name="Hahn M."/>
            <person name="Kohn L."/>
            <person name="Lapalu N."/>
            <person name="Plummer K.M."/>
            <person name="Pradier J.M."/>
            <person name="Quevillon E."/>
            <person name="Sharon A."/>
            <person name="Simon A."/>
            <person name="ten Have A."/>
            <person name="Tudzynski B."/>
            <person name="Tudzynski P."/>
            <person name="Wincker P."/>
            <person name="Andrew M."/>
            <person name="Anthouard V."/>
            <person name="Beever R.E."/>
            <person name="Beffa R."/>
            <person name="Benoit I."/>
            <person name="Bouzid O."/>
            <person name="Brault B."/>
            <person name="Chen Z."/>
            <person name="Choquer M."/>
            <person name="Collemare J."/>
            <person name="Cotton P."/>
            <person name="Danchin E.G."/>
            <person name="Da Silva C."/>
            <person name="Gautier A."/>
            <person name="Giraud C."/>
            <person name="Giraud T."/>
            <person name="Gonzalez C."/>
            <person name="Grossetete S."/>
            <person name="Guldener U."/>
            <person name="Henrissat B."/>
            <person name="Howlett B.J."/>
            <person name="Kodira C."/>
            <person name="Kretschmer M."/>
            <person name="Lappartient A."/>
            <person name="Leroch M."/>
            <person name="Levis C."/>
            <person name="Mauceli E."/>
            <person name="Neuveglise C."/>
            <person name="Oeser B."/>
            <person name="Pearson M."/>
            <person name="Poulain J."/>
            <person name="Poussereau N."/>
            <person name="Quesneville H."/>
            <person name="Rascle C."/>
            <person name="Schumacher J."/>
            <person name="Segurens B."/>
            <person name="Sexton A."/>
            <person name="Silva E."/>
            <person name="Sirven C."/>
            <person name="Soanes D.M."/>
            <person name="Talbot N.J."/>
            <person name="Templeton M."/>
            <person name="Yandava C."/>
            <person name="Yarden O."/>
            <person name="Zeng Q."/>
            <person name="Rollins J.A."/>
            <person name="Lebrun M.H."/>
            <person name="Dickman M."/>
        </authorList>
    </citation>
    <scope>NUCLEOTIDE SEQUENCE [LARGE SCALE GENOMIC DNA]</scope>
    <source>
        <strain evidence="8">ATCC 18683 / 1980 / Ss-1</strain>
    </source>
</reference>
<dbReference type="HOGENOM" id="CLU_076901_0_4_1"/>
<dbReference type="GO" id="GO:0000049">
    <property type="term" value="F:tRNA binding"/>
    <property type="evidence" value="ECO:0007669"/>
    <property type="project" value="UniProtKB-KW"/>
</dbReference>
<dbReference type="GO" id="GO:0106026">
    <property type="term" value="F:Gly-tRNA(Ala) deacylase activity"/>
    <property type="evidence" value="ECO:0007669"/>
    <property type="project" value="RHEA"/>
</dbReference>
<comment type="catalytic activity">
    <reaction evidence="4">
        <text>glycyl-tRNA(Ala) + H2O = tRNA(Ala) + glycine + H(+)</text>
        <dbReference type="Rhea" id="RHEA:53744"/>
        <dbReference type="Rhea" id="RHEA-COMP:9657"/>
        <dbReference type="Rhea" id="RHEA-COMP:13640"/>
        <dbReference type="ChEBI" id="CHEBI:15377"/>
        <dbReference type="ChEBI" id="CHEBI:15378"/>
        <dbReference type="ChEBI" id="CHEBI:57305"/>
        <dbReference type="ChEBI" id="CHEBI:78442"/>
        <dbReference type="ChEBI" id="CHEBI:78522"/>
        <dbReference type="EC" id="3.1.1.96"/>
    </reaction>
</comment>
<dbReference type="InterPro" id="IPR003732">
    <property type="entry name" value="Daa-tRNA_deacyls_DTD"/>
</dbReference>
<evidence type="ECO:0000313" key="7">
    <source>
        <dbReference type="EMBL" id="EDO02511.1"/>
    </source>
</evidence>
<evidence type="ECO:0000256" key="1">
    <source>
        <dbReference type="ARBA" id="ARBA00009673"/>
    </source>
</evidence>
<sequence>MIHNVSQRIKNISTSSESHHAVAILQRVLSASVTVDKQLISSIGKGILVFAAVAPGDTEKDAESLAAKVLKMRLWDDENGGRWKQSVQDIQGEVLCVSQFTLLASTKKGSKPDFHGAMGGEEAKQLYQLFVEKVQQGYKSERVKDGVFQAMMEVALVNDGPVTLEMSTRSNEKKA</sequence>